<dbReference type="RefSeq" id="WP_189821009.1">
    <property type="nucleotide sequence ID" value="NZ_BMVC01000001.1"/>
</dbReference>
<dbReference type="AlphaFoldDB" id="A0A918WSP4"/>
<reference evidence="2" key="2">
    <citation type="submission" date="2020-09" db="EMBL/GenBank/DDBJ databases">
        <authorList>
            <person name="Sun Q."/>
            <person name="Ohkuma M."/>
        </authorList>
    </citation>
    <scope>NUCLEOTIDE SEQUENCE</scope>
    <source>
        <strain evidence="2">JCM 4637</strain>
    </source>
</reference>
<feature type="signal peptide" evidence="1">
    <location>
        <begin position="1"/>
        <end position="29"/>
    </location>
</feature>
<feature type="chain" id="PRO_5037089181" evidence="1">
    <location>
        <begin position="30"/>
        <end position="130"/>
    </location>
</feature>
<proteinExistence type="predicted"/>
<accession>A0A918WSP4</accession>
<protein>
    <submittedName>
        <fullName evidence="2">Uncharacterized protein</fullName>
    </submittedName>
</protein>
<dbReference type="Proteomes" id="UP000638353">
    <property type="component" value="Unassembled WGS sequence"/>
</dbReference>
<dbReference type="EMBL" id="BMVC01000001">
    <property type="protein sequence ID" value="GHC79201.1"/>
    <property type="molecule type" value="Genomic_DNA"/>
</dbReference>
<gene>
    <name evidence="2" type="ORF">GCM10010334_05260</name>
</gene>
<name>A0A918WSP4_9ACTN</name>
<evidence type="ECO:0000313" key="2">
    <source>
        <dbReference type="EMBL" id="GHC79201.1"/>
    </source>
</evidence>
<evidence type="ECO:0000313" key="3">
    <source>
        <dbReference type="Proteomes" id="UP000638353"/>
    </source>
</evidence>
<organism evidence="2 3">
    <name type="scientific">Streptomyces finlayi</name>
    <dbReference type="NCBI Taxonomy" id="67296"/>
    <lineage>
        <taxon>Bacteria</taxon>
        <taxon>Bacillati</taxon>
        <taxon>Actinomycetota</taxon>
        <taxon>Actinomycetes</taxon>
        <taxon>Kitasatosporales</taxon>
        <taxon>Streptomycetaceae</taxon>
        <taxon>Streptomyces</taxon>
    </lineage>
</organism>
<evidence type="ECO:0000256" key="1">
    <source>
        <dbReference type="SAM" id="SignalP"/>
    </source>
</evidence>
<comment type="caution">
    <text evidence="2">The sequence shown here is derived from an EMBL/GenBank/DDBJ whole genome shotgun (WGS) entry which is preliminary data.</text>
</comment>
<dbReference type="PROSITE" id="PS51318">
    <property type="entry name" value="TAT"/>
    <property type="match status" value="1"/>
</dbReference>
<keyword evidence="1" id="KW-0732">Signal</keyword>
<sequence length="130" mass="14096">MRSTRRTLAALGATVAGAAVLVAPGIAQADAPASSQTAQVKIQGKYYFNTWRNAVSEEYPNLSQPMGNLWAGNNYFYCQVKGQAVYDGANNHNDWWAKTDDDNGNRNVWVSATAFSKGGPWEPIPGLPKC</sequence>
<dbReference type="InterPro" id="IPR006311">
    <property type="entry name" value="TAT_signal"/>
</dbReference>
<reference evidence="2" key="1">
    <citation type="journal article" date="2014" name="Int. J. Syst. Evol. Microbiol.">
        <title>Complete genome sequence of Corynebacterium casei LMG S-19264T (=DSM 44701T), isolated from a smear-ripened cheese.</title>
        <authorList>
            <consortium name="US DOE Joint Genome Institute (JGI-PGF)"/>
            <person name="Walter F."/>
            <person name="Albersmeier A."/>
            <person name="Kalinowski J."/>
            <person name="Ruckert C."/>
        </authorList>
    </citation>
    <scope>NUCLEOTIDE SEQUENCE</scope>
    <source>
        <strain evidence="2">JCM 4637</strain>
    </source>
</reference>